<dbReference type="RefSeq" id="WP_120193929.1">
    <property type="nucleotide sequence ID" value="NZ_RAPK01000010.1"/>
</dbReference>
<evidence type="ECO:0000313" key="1">
    <source>
        <dbReference type="EMBL" id="RKD71396.1"/>
    </source>
</evidence>
<dbReference type="Pfam" id="PF11148">
    <property type="entry name" value="DUF2922"/>
    <property type="match status" value="1"/>
</dbReference>
<dbReference type="Proteomes" id="UP000285120">
    <property type="component" value="Unassembled WGS sequence"/>
</dbReference>
<name>A0A419V0A3_9BACL</name>
<reference evidence="1 2" key="1">
    <citation type="submission" date="2018-09" db="EMBL/GenBank/DDBJ databases">
        <title>Genomic Encyclopedia of Archaeal and Bacterial Type Strains, Phase II (KMG-II): from individual species to whole genera.</title>
        <authorList>
            <person name="Goeker M."/>
        </authorList>
    </citation>
    <scope>NUCLEOTIDE SEQUENCE [LARGE SCALE GENOMIC DNA]</scope>
    <source>
        <strain evidence="1 2">DSM 17008</strain>
    </source>
</reference>
<dbReference type="OrthoDB" id="2454247at2"/>
<organism evidence="1 2">
    <name type="scientific">Sinobaca qinghaiensis</name>
    <dbReference type="NCBI Taxonomy" id="342944"/>
    <lineage>
        <taxon>Bacteria</taxon>
        <taxon>Bacillati</taxon>
        <taxon>Bacillota</taxon>
        <taxon>Bacilli</taxon>
        <taxon>Bacillales</taxon>
        <taxon>Sporolactobacillaceae</taxon>
        <taxon>Sinobaca</taxon>
    </lineage>
</organism>
<dbReference type="InterPro" id="IPR021321">
    <property type="entry name" value="DUF2922"/>
</dbReference>
<evidence type="ECO:0000313" key="2">
    <source>
        <dbReference type="Proteomes" id="UP000285120"/>
    </source>
</evidence>
<evidence type="ECO:0008006" key="3">
    <source>
        <dbReference type="Google" id="ProtNLM"/>
    </source>
</evidence>
<comment type="caution">
    <text evidence="1">The sequence shown here is derived from an EMBL/GenBank/DDBJ whole genome shotgun (WGS) entry which is preliminary data.</text>
</comment>
<gene>
    <name evidence="1" type="ORF">ATL39_2793</name>
</gene>
<dbReference type="EMBL" id="RAPK01000010">
    <property type="protein sequence ID" value="RKD71396.1"/>
    <property type="molecule type" value="Genomic_DNA"/>
</dbReference>
<dbReference type="AlphaFoldDB" id="A0A419V0A3"/>
<proteinExistence type="predicted"/>
<sequence>MSTSNLELRFKNSLDKIVTIRIANPRADITSEEVNAAMDTMLANPVFSGNAYFINQKIGARVVTRAVEDITIQ</sequence>
<protein>
    <recommendedName>
        <fullName evidence="3">DUF2922 family protein</fullName>
    </recommendedName>
</protein>
<accession>A0A419V0A3</accession>
<keyword evidence="2" id="KW-1185">Reference proteome</keyword>